<organism evidence="4">
    <name type="scientific">Volvox carteri f. nagariensis</name>
    <dbReference type="NCBI Taxonomy" id="3068"/>
    <lineage>
        <taxon>Eukaryota</taxon>
        <taxon>Viridiplantae</taxon>
        <taxon>Chlorophyta</taxon>
        <taxon>core chlorophytes</taxon>
        <taxon>Chlorophyceae</taxon>
        <taxon>CS clade</taxon>
        <taxon>Chlamydomonadales</taxon>
        <taxon>Volvocaceae</taxon>
        <taxon>Volvox</taxon>
    </lineage>
</organism>
<dbReference type="eggNOG" id="ENOG502QPZF">
    <property type="taxonomic scope" value="Eukaryota"/>
</dbReference>
<reference evidence="3 4" key="1">
    <citation type="journal article" date="2010" name="Science">
        <title>Genomic analysis of organismal complexity in the multicellular green alga Volvox carteri.</title>
        <authorList>
            <person name="Prochnik S.E."/>
            <person name="Umen J."/>
            <person name="Nedelcu A.M."/>
            <person name="Hallmann A."/>
            <person name="Miller S.M."/>
            <person name="Nishii I."/>
            <person name="Ferris P."/>
            <person name="Kuo A."/>
            <person name="Mitros T."/>
            <person name="Fritz-Laylin L.K."/>
            <person name="Hellsten U."/>
            <person name="Chapman J."/>
            <person name="Simakov O."/>
            <person name="Rensing S.A."/>
            <person name="Terry A."/>
            <person name="Pangilinan J."/>
            <person name="Kapitonov V."/>
            <person name="Jurka J."/>
            <person name="Salamov A."/>
            <person name="Shapiro H."/>
            <person name="Schmutz J."/>
            <person name="Grimwood J."/>
            <person name="Lindquist E."/>
            <person name="Lucas S."/>
            <person name="Grigoriev I.V."/>
            <person name="Schmitt R."/>
            <person name="Kirk D."/>
            <person name="Rokhsar D.S."/>
        </authorList>
    </citation>
    <scope>NUCLEOTIDE SEQUENCE [LARGE SCALE GENOMIC DNA]</scope>
    <source>
        <strain evidence="4">f. Nagariensis / Eve</strain>
    </source>
</reference>
<proteinExistence type="predicted"/>
<protein>
    <recommendedName>
        <fullName evidence="2">Pherophorin domain-containing protein</fullName>
    </recommendedName>
</protein>
<evidence type="ECO:0000313" key="4">
    <source>
        <dbReference type="Proteomes" id="UP000001058"/>
    </source>
</evidence>
<evidence type="ECO:0000256" key="1">
    <source>
        <dbReference type="SAM" id="SignalP"/>
    </source>
</evidence>
<feature type="chain" id="PRO_5003123943" description="Pherophorin domain-containing protein" evidence="1">
    <location>
        <begin position="20"/>
        <end position="469"/>
    </location>
</feature>
<evidence type="ECO:0000313" key="3">
    <source>
        <dbReference type="EMBL" id="EFJ48421.1"/>
    </source>
</evidence>
<sequence length="469" mass="51699">MKATLLFVFLAVALGGARADASVSASSGRQLLQAYTSTFPYFKCDSSAAGGPCFLGSPTTRIINATLSEFCFNVTCPGCNPTNACCQKLSGKIHKMMMAMKPACEPALSAVTYPLFFDGKPVTVNVDFDKSAPARRVIERDGEEMDPPDRPAPVSGLCSYVCFYWRRADGPVDRPACDIFANRLRDFADWVENRTASLGINNIPKYYYLEKFTCNSTANSTMKACANFTLDRSADDFIKATINGDNRTFNEPGLKILASSQYFNLKSGVRADASGNPVCSPSQLRVEQLKKPNGTLEICNLDNLTTPCTPRPPTSFPYCNCKQANITKTPYSLSYSRMSQEISKGTLISNNYCFKITADRSRCGNATCCDMNLDKIEWLLNFPCLRSFQTKITIRLSGKQPRYIDPVWSSSNDTSFKPSKMMAILKTTQLGLDASNANGAEICLKLPYKANGIEQGFRIMVESSEMCRH</sequence>
<dbReference type="InterPro" id="IPR024616">
    <property type="entry name" value="Pherophorin"/>
</dbReference>
<keyword evidence="4" id="KW-1185">Reference proteome</keyword>
<dbReference type="EMBL" id="GL378340">
    <property type="protein sequence ID" value="EFJ48421.1"/>
    <property type="molecule type" value="Genomic_DNA"/>
</dbReference>
<feature type="domain" description="Pherophorin" evidence="2">
    <location>
        <begin position="316"/>
        <end position="449"/>
    </location>
</feature>
<accession>D8TW64</accession>
<gene>
    <name evidence="3" type="ORF">VOLCADRAFT_104800</name>
</gene>
<dbReference type="OrthoDB" id="541190at2759"/>
<dbReference type="RefSeq" id="XP_002950675.1">
    <property type="nucleotide sequence ID" value="XM_002950629.1"/>
</dbReference>
<dbReference type="GeneID" id="9617691"/>
<dbReference type="InParanoid" id="D8TW64"/>
<keyword evidence="1" id="KW-0732">Signal</keyword>
<dbReference type="Proteomes" id="UP000001058">
    <property type="component" value="Unassembled WGS sequence"/>
</dbReference>
<evidence type="ECO:0000259" key="2">
    <source>
        <dbReference type="Pfam" id="PF12499"/>
    </source>
</evidence>
<name>D8TW64_VOLCA</name>
<dbReference type="KEGG" id="vcn:VOLCADRAFT_104800"/>
<dbReference type="Pfam" id="PF12499">
    <property type="entry name" value="DUF3707"/>
    <property type="match status" value="1"/>
</dbReference>
<feature type="signal peptide" evidence="1">
    <location>
        <begin position="1"/>
        <end position="19"/>
    </location>
</feature>
<dbReference type="AlphaFoldDB" id="D8TW64"/>